<feature type="transmembrane region" description="Helical" evidence="7">
    <location>
        <begin position="208"/>
        <end position="227"/>
    </location>
</feature>
<feature type="transmembrane region" description="Helical" evidence="7">
    <location>
        <begin position="435"/>
        <end position="456"/>
    </location>
</feature>
<evidence type="ECO:0000256" key="4">
    <source>
        <dbReference type="ARBA" id="ARBA00022989"/>
    </source>
</evidence>
<feature type="transmembrane region" description="Helical" evidence="7">
    <location>
        <begin position="405"/>
        <end position="423"/>
    </location>
</feature>
<keyword evidence="2" id="KW-0813">Transport</keyword>
<evidence type="ECO:0008006" key="10">
    <source>
        <dbReference type="Google" id="ProtNLM"/>
    </source>
</evidence>
<accession>A0ABR3Q776</accession>
<keyword evidence="4 7" id="KW-1133">Transmembrane helix</keyword>
<feature type="transmembrane region" description="Helical" evidence="7">
    <location>
        <begin position="143"/>
        <end position="160"/>
    </location>
</feature>
<keyword evidence="3 7" id="KW-0812">Transmembrane</keyword>
<gene>
    <name evidence="8" type="ORF">Q8F55_004508</name>
</gene>
<keyword evidence="9" id="KW-1185">Reference proteome</keyword>
<feature type="transmembrane region" description="Helical" evidence="7">
    <location>
        <begin position="172"/>
        <end position="196"/>
    </location>
</feature>
<dbReference type="Gene3D" id="1.20.1250.20">
    <property type="entry name" value="MFS general substrate transporter like domains"/>
    <property type="match status" value="1"/>
</dbReference>
<dbReference type="GeneID" id="95985551"/>
<dbReference type="InterPro" id="IPR036259">
    <property type="entry name" value="MFS_trans_sf"/>
</dbReference>
<evidence type="ECO:0000256" key="1">
    <source>
        <dbReference type="ARBA" id="ARBA00004141"/>
    </source>
</evidence>
<evidence type="ECO:0000256" key="6">
    <source>
        <dbReference type="SAM" id="MobiDB-lite"/>
    </source>
</evidence>
<evidence type="ECO:0000256" key="2">
    <source>
        <dbReference type="ARBA" id="ARBA00022448"/>
    </source>
</evidence>
<protein>
    <recommendedName>
        <fullName evidence="10">Major facilitator superfamily (MFS) profile domain-containing protein</fullName>
    </recommendedName>
</protein>
<evidence type="ECO:0000256" key="7">
    <source>
        <dbReference type="SAM" id="Phobius"/>
    </source>
</evidence>
<comment type="subcellular location">
    <subcellularLocation>
        <location evidence="1">Membrane</location>
        <topology evidence="1">Multi-pass membrane protein</topology>
    </subcellularLocation>
</comment>
<name>A0ABR3Q776_9TREE</name>
<dbReference type="Pfam" id="PF07690">
    <property type="entry name" value="MFS_1"/>
    <property type="match status" value="1"/>
</dbReference>
<proteinExistence type="predicted"/>
<dbReference type="PANTHER" id="PTHR43791">
    <property type="entry name" value="PERMEASE-RELATED"/>
    <property type="match status" value="1"/>
</dbReference>
<evidence type="ECO:0000256" key="5">
    <source>
        <dbReference type="ARBA" id="ARBA00023136"/>
    </source>
</evidence>
<reference evidence="8 9" key="1">
    <citation type="submission" date="2023-08" db="EMBL/GenBank/DDBJ databases">
        <title>Annotated Genome Sequence of Vanrija albida AlHP1.</title>
        <authorList>
            <person name="Herzog R."/>
        </authorList>
    </citation>
    <scope>NUCLEOTIDE SEQUENCE [LARGE SCALE GENOMIC DNA]</scope>
    <source>
        <strain evidence="8 9">AlHP1</strain>
    </source>
</reference>
<feature type="transmembrane region" description="Helical" evidence="7">
    <location>
        <begin position="239"/>
        <end position="260"/>
    </location>
</feature>
<dbReference type="EMBL" id="JBBXJM010000003">
    <property type="protein sequence ID" value="KAL1410495.1"/>
    <property type="molecule type" value="Genomic_DNA"/>
</dbReference>
<dbReference type="RefSeq" id="XP_069210439.1">
    <property type="nucleotide sequence ID" value="XM_069353021.1"/>
</dbReference>
<dbReference type="PANTHER" id="PTHR43791:SF7">
    <property type="entry name" value="MAJOR FACILITATOR SUPERFAMILY (MFS) PROFILE DOMAIN-CONTAINING PROTEIN"/>
    <property type="match status" value="1"/>
</dbReference>
<feature type="transmembrane region" description="Helical" evidence="7">
    <location>
        <begin position="468"/>
        <end position="488"/>
    </location>
</feature>
<evidence type="ECO:0000313" key="8">
    <source>
        <dbReference type="EMBL" id="KAL1410495.1"/>
    </source>
</evidence>
<dbReference type="InterPro" id="IPR011701">
    <property type="entry name" value="MFS"/>
</dbReference>
<comment type="caution">
    <text evidence="8">The sequence shown here is derived from an EMBL/GenBank/DDBJ whole genome shotgun (WGS) entry which is preliminary data.</text>
</comment>
<feature type="transmembrane region" description="Helical" evidence="7">
    <location>
        <begin position="345"/>
        <end position="367"/>
    </location>
</feature>
<dbReference type="Proteomes" id="UP001565368">
    <property type="component" value="Unassembled WGS sequence"/>
</dbReference>
<dbReference type="SUPFAM" id="SSF103473">
    <property type="entry name" value="MFS general substrate transporter"/>
    <property type="match status" value="1"/>
</dbReference>
<feature type="transmembrane region" description="Helical" evidence="7">
    <location>
        <begin position="374"/>
        <end position="393"/>
    </location>
</feature>
<keyword evidence="5 7" id="KW-0472">Membrane</keyword>
<sequence length="534" mass="60067">MSGDDDIKPVSTTTPVEKEYHDLQSRPLGTPTGKDEKNNHLAKVVPVSVVPGDEIDDAEDLVAAEHEFTPEEYKRLMRKVDWIIMPMLMCIYGIQYSDKTSLSAGAIFGLPEDTGLKDGQFGNLAAFFLAQYPMQWALQRVPLGRGLAACCIIWGAMVMLQGACHSYAGLAVVRVVLGWFESVVTPGFAIYTSSWYLRSEQTQRQTMYYSMNTFFAMVFGVSIYYIALDAQTRGGLAAWRVICLFLGAITVGLGIIFAIFGGTPDEVWWLSAREKRMAKARIVSNATGGGEKHPWKWKQVRECLKDPQYWLAVAINFFGDIPNGSATTFNNIIWVDMGFNNLDSILFSLPCYAITFVCVIVSGLLIYKWPKTRFPLAILFNILTTISLLYVGIASDADRWSRWGVYNMNLLFSVSAFILYWPMMSYNVAGRTKKSFFGASNLISYCAGNIVGTQIIRPSQAPKYVVGLSIAAACMFLCVFLTIAWWWYYAWENKKREAEFAASGLSVEEREHLNRVAGETDMTDMENRHFRYLI</sequence>
<feature type="region of interest" description="Disordered" evidence="6">
    <location>
        <begin position="1"/>
        <end position="38"/>
    </location>
</feature>
<evidence type="ECO:0000256" key="3">
    <source>
        <dbReference type="ARBA" id="ARBA00022692"/>
    </source>
</evidence>
<organism evidence="8 9">
    <name type="scientific">Vanrija albida</name>
    <dbReference type="NCBI Taxonomy" id="181172"/>
    <lineage>
        <taxon>Eukaryota</taxon>
        <taxon>Fungi</taxon>
        <taxon>Dikarya</taxon>
        <taxon>Basidiomycota</taxon>
        <taxon>Agaricomycotina</taxon>
        <taxon>Tremellomycetes</taxon>
        <taxon>Trichosporonales</taxon>
        <taxon>Trichosporonaceae</taxon>
        <taxon>Vanrija</taxon>
    </lineage>
</organism>
<evidence type="ECO:0000313" key="9">
    <source>
        <dbReference type="Proteomes" id="UP001565368"/>
    </source>
</evidence>